<dbReference type="AlphaFoldDB" id="A0A177AR27"/>
<comment type="caution">
    <text evidence="1">The sequence shown here is derived from an EMBL/GenBank/DDBJ whole genome shotgun (WGS) entry which is preliminary data.</text>
</comment>
<sequence>MGMEFYRIHIELNLNMKLMFLSCMYVETLKRCVQSYLTKHTILIFYESTLIFVLVQLSSDL</sequence>
<gene>
    <name evidence="1" type="ORF">A3Q56_08444</name>
</gene>
<accession>A0A177AR27</accession>
<evidence type="ECO:0000313" key="1">
    <source>
        <dbReference type="EMBL" id="OAF63851.1"/>
    </source>
</evidence>
<protein>
    <submittedName>
        <fullName evidence="1">Uncharacterized protein</fullName>
    </submittedName>
</protein>
<dbReference type="EMBL" id="LWCA01002461">
    <property type="protein sequence ID" value="OAF63851.1"/>
    <property type="molecule type" value="Genomic_DNA"/>
</dbReference>
<dbReference type="Proteomes" id="UP000078046">
    <property type="component" value="Unassembled WGS sequence"/>
</dbReference>
<keyword evidence="2" id="KW-1185">Reference proteome</keyword>
<name>A0A177AR27_9BILA</name>
<organism evidence="1 2">
    <name type="scientific">Intoshia linei</name>
    <dbReference type="NCBI Taxonomy" id="1819745"/>
    <lineage>
        <taxon>Eukaryota</taxon>
        <taxon>Metazoa</taxon>
        <taxon>Spiralia</taxon>
        <taxon>Lophotrochozoa</taxon>
        <taxon>Mesozoa</taxon>
        <taxon>Orthonectida</taxon>
        <taxon>Rhopaluridae</taxon>
        <taxon>Intoshia</taxon>
    </lineage>
</organism>
<reference evidence="1 2" key="1">
    <citation type="submission" date="2016-04" db="EMBL/GenBank/DDBJ databases">
        <title>The genome of Intoshia linei affirms orthonectids as highly simplified spiralians.</title>
        <authorList>
            <person name="Mikhailov K.V."/>
            <person name="Slusarev G.S."/>
            <person name="Nikitin M.A."/>
            <person name="Logacheva M.D."/>
            <person name="Penin A."/>
            <person name="Aleoshin V."/>
            <person name="Panchin Y.V."/>
        </authorList>
    </citation>
    <scope>NUCLEOTIDE SEQUENCE [LARGE SCALE GENOMIC DNA]</scope>
    <source>
        <strain evidence="1">Intl2013</strain>
        <tissue evidence="1">Whole animal</tissue>
    </source>
</reference>
<proteinExistence type="predicted"/>
<evidence type="ECO:0000313" key="2">
    <source>
        <dbReference type="Proteomes" id="UP000078046"/>
    </source>
</evidence>